<gene>
    <name evidence="1" type="ORF">KCV87_11940</name>
</gene>
<accession>A0AA45R6H0</accession>
<dbReference type="AlphaFoldDB" id="A0AA45R6H0"/>
<reference evidence="1" key="1">
    <citation type="submission" date="2021-04" db="EMBL/GenBank/DDBJ databases">
        <title>Genomic sequence of Actinosynnema pretiosum subsp. pretiosum ATCC 31280 (C-14919).</title>
        <authorList>
            <person name="Bai L."/>
            <person name="Wang X."/>
            <person name="Xiao Y."/>
        </authorList>
    </citation>
    <scope>NUCLEOTIDE SEQUENCE</scope>
    <source>
        <strain evidence="1">ATCC 31280</strain>
    </source>
</reference>
<organism evidence="1 2">
    <name type="scientific">Actinosynnema pretiosum subsp. pretiosum</name>
    <dbReference type="NCBI Taxonomy" id="103721"/>
    <lineage>
        <taxon>Bacteria</taxon>
        <taxon>Bacillati</taxon>
        <taxon>Actinomycetota</taxon>
        <taxon>Actinomycetes</taxon>
        <taxon>Pseudonocardiales</taxon>
        <taxon>Pseudonocardiaceae</taxon>
        <taxon>Actinosynnema</taxon>
    </lineage>
</organism>
<proteinExistence type="predicted"/>
<sequence length="191" mass="20684">MRLPEPDAIHAFITGTPWSTLFHAYGSAADTPEHLRALVDGGDIRAALDHLSSAVVHQGTVWSATPPALAVVGAVLAQGDLSQATVRRLLAVVDEATSALELDWTGEDFAAVESRAARTFRKDVAAADDEDEFQELWDDNPEVVDELMRRAAVDCLRLFPALREVVQPIDPELAAKLELPQDLADRVVVPS</sequence>
<name>A0AA45R6H0_9PSEU</name>
<evidence type="ECO:0000313" key="2">
    <source>
        <dbReference type="Proteomes" id="UP000677152"/>
    </source>
</evidence>
<protein>
    <submittedName>
        <fullName evidence="1">Uncharacterized protein</fullName>
    </submittedName>
</protein>
<dbReference type="Proteomes" id="UP000677152">
    <property type="component" value="Chromosome"/>
</dbReference>
<dbReference type="EMBL" id="CP073249">
    <property type="protein sequence ID" value="QUF06693.1"/>
    <property type="molecule type" value="Genomic_DNA"/>
</dbReference>
<evidence type="ECO:0000313" key="1">
    <source>
        <dbReference type="EMBL" id="QUF06693.1"/>
    </source>
</evidence>